<comment type="caution">
    <text evidence="1">The sequence shown here is derived from an EMBL/GenBank/DDBJ whole genome shotgun (WGS) entry which is preliminary data.</text>
</comment>
<keyword evidence="2" id="KW-1185">Reference proteome</keyword>
<reference evidence="1 2" key="1">
    <citation type="submission" date="2016-04" db="EMBL/GenBank/DDBJ databases">
        <title>Evolutionary innovation and constraint leading to complex multicellularity in the Ascomycota.</title>
        <authorList>
            <person name="Cisse O."/>
            <person name="Nguyen A."/>
            <person name="Hewitt D.A."/>
            <person name="Jedd G."/>
            <person name="Stajich J.E."/>
        </authorList>
    </citation>
    <scope>NUCLEOTIDE SEQUENCE [LARGE SCALE GENOMIC DNA]</scope>
    <source>
        <strain evidence="1 2">DAH-3</strain>
    </source>
</reference>
<dbReference type="Proteomes" id="UP000186594">
    <property type="component" value="Unassembled WGS sequence"/>
</dbReference>
<dbReference type="EMBL" id="LXFE01000156">
    <property type="protein sequence ID" value="OLL26657.1"/>
    <property type="molecule type" value="Genomic_DNA"/>
</dbReference>
<evidence type="ECO:0000313" key="2">
    <source>
        <dbReference type="Proteomes" id="UP000186594"/>
    </source>
</evidence>
<gene>
    <name evidence="1" type="ORF">NEOLI_002453</name>
</gene>
<evidence type="ECO:0000313" key="1">
    <source>
        <dbReference type="EMBL" id="OLL26657.1"/>
    </source>
</evidence>
<sequence length="274" mass="31359">MPRSRGSSSISSVSMPTSEFSFEEILIRKTDIEAISQADEPSSDDDSVEIGSVEKLLESLKITLLREDDEPEYVDSFVMATDTSFANDLSVENISQIDKASIGSLRTLIQVLYNDIQKSRNREKELEENLKGTTTVIEKLQIGKTKLAEKCVDLGHQVFQLERLVAHFSNTRAVMKGYRNLMIGQYDNARIIKALQDRVQEWTVEVYQFREASEATIRYLEQRCRNLSVYGDEMKKRLDQALLYAFRTPLEQRQGAHYLEEKPRFIKDSAGSLL</sequence>
<proteinExistence type="predicted"/>
<accession>A0A1U7LVH2</accession>
<organism evidence="1 2">
    <name type="scientific">Neolecta irregularis (strain DAH-3)</name>
    <dbReference type="NCBI Taxonomy" id="1198029"/>
    <lineage>
        <taxon>Eukaryota</taxon>
        <taxon>Fungi</taxon>
        <taxon>Dikarya</taxon>
        <taxon>Ascomycota</taxon>
        <taxon>Taphrinomycotina</taxon>
        <taxon>Neolectales</taxon>
        <taxon>Neolectaceae</taxon>
        <taxon>Neolecta</taxon>
    </lineage>
</organism>
<name>A0A1U7LVH2_NEOID</name>
<protein>
    <submittedName>
        <fullName evidence="1">Uncharacterized protein</fullName>
    </submittedName>
</protein>
<dbReference type="AlphaFoldDB" id="A0A1U7LVH2"/>